<dbReference type="SUPFAM" id="SSF55073">
    <property type="entry name" value="Nucleotide cyclase"/>
    <property type="match status" value="1"/>
</dbReference>
<dbReference type="InterPro" id="IPR029016">
    <property type="entry name" value="GAF-like_dom_sf"/>
</dbReference>
<dbReference type="SMART" id="SM00091">
    <property type="entry name" value="PAS"/>
    <property type="match status" value="1"/>
</dbReference>
<organism evidence="3 4">
    <name type="scientific">Curvibacter microcysteis</name>
    <dbReference type="NCBI Taxonomy" id="3026419"/>
    <lineage>
        <taxon>Bacteria</taxon>
        <taxon>Pseudomonadati</taxon>
        <taxon>Pseudomonadota</taxon>
        <taxon>Betaproteobacteria</taxon>
        <taxon>Burkholderiales</taxon>
        <taxon>Comamonadaceae</taxon>
        <taxon>Curvibacter</taxon>
    </lineage>
</organism>
<accession>A0ABT5MLQ8</accession>
<evidence type="ECO:0000259" key="2">
    <source>
        <dbReference type="PROSITE" id="PS50887"/>
    </source>
</evidence>
<dbReference type="GO" id="GO:0052621">
    <property type="term" value="F:diguanylate cyclase activity"/>
    <property type="evidence" value="ECO:0007669"/>
    <property type="project" value="UniProtKB-EC"/>
</dbReference>
<dbReference type="Pfam" id="PF01590">
    <property type="entry name" value="GAF"/>
    <property type="match status" value="1"/>
</dbReference>
<dbReference type="Proteomes" id="UP001528672">
    <property type="component" value="Unassembled WGS sequence"/>
</dbReference>
<feature type="domain" description="GGDEF" evidence="2">
    <location>
        <begin position="314"/>
        <end position="447"/>
    </location>
</feature>
<dbReference type="SUPFAM" id="SSF55785">
    <property type="entry name" value="PYP-like sensor domain (PAS domain)"/>
    <property type="match status" value="1"/>
</dbReference>
<sequence length="453" mass="49926">MDKIADLLLDAICVVDAQGVFEYISPAGERIFGYTPEEMIGRRMTDFIAPFDLERTLSAAQKVMSGEPHLHFENCYVRKDGQLVHLMWSARRSDADQKRVAVARDVSALRQAEASQAALFAISEAAHASGDVGELIAKIHSILATLMPVPHFSVLIQDPQQHASRVVYQGLAANSTPDQAHQEAHADQVLYEAMRGRSTAWLLTPHTLGEAPAAWQAVYQPAWAAWLGVPLSSPNGRVGALILKRYQGDPPWSDKHQELLQYVSNQIAMAIERKELYARLQHMAQFDALTGLPNRYLLEDRLRGALSRAERAQSRVALLFLDLDHFKLVNDRLGHAVGDRLLQEVGQRLRAAVRESDTVARLGGDEFVVLLESLQEADHVQPVLEKIQLALQGPFHLDGHLVQVSPSIGLAHFPNDGRSGEQLLRHADDAMYQAKRVAHAAHATGPAARSGAA</sequence>
<dbReference type="Gene3D" id="3.30.450.20">
    <property type="entry name" value="PAS domain"/>
    <property type="match status" value="1"/>
</dbReference>
<keyword evidence="4" id="KW-1185">Reference proteome</keyword>
<keyword evidence="3" id="KW-0548">Nucleotidyltransferase</keyword>
<dbReference type="InterPro" id="IPR035965">
    <property type="entry name" value="PAS-like_dom_sf"/>
</dbReference>
<dbReference type="InterPro" id="IPR000160">
    <property type="entry name" value="GGDEF_dom"/>
</dbReference>
<dbReference type="EC" id="2.7.7.65" evidence="3"/>
<dbReference type="Gene3D" id="3.30.70.270">
    <property type="match status" value="1"/>
</dbReference>
<dbReference type="InterPro" id="IPR029787">
    <property type="entry name" value="Nucleotide_cyclase"/>
</dbReference>
<name>A0ABT5MLQ8_9BURK</name>
<evidence type="ECO:0000313" key="3">
    <source>
        <dbReference type="EMBL" id="MDD0816779.1"/>
    </source>
</evidence>
<comment type="caution">
    <text evidence="3">The sequence shown here is derived from an EMBL/GenBank/DDBJ whole genome shotgun (WGS) entry which is preliminary data.</text>
</comment>
<dbReference type="InterPro" id="IPR003018">
    <property type="entry name" value="GAF"/>
</dbReference>
<reference evidence="3 4" key="1">
    <citation type="submission" date="2023-02" db="EMBL/GenBank/DDBJ databases">
        <title>Bacterial whole genome sequence for Curvibacter sp. HBC28.</title>
        <authorList>
            <person name="Le V."/>
            <person name="Ko S.-R."/>
            <person name="Ahn C.-Y."/>
            <person name="Oh H.-M."/>
        </authorList>
    </citation>
    <scope>NUCLEOTIDE SEQUENCE [LARGE SCALE GENOMIC DNA]</scope>
    <source>
        <strain evidence="3 4">HBC28</strain>
    </source>
</reference>
<feature type="domain" description="PAS" evidence="1">
    <location>
        <begin position="1"/>
        <end position="67"/>
    </location>
</feature>
<protein>
    <submittedName>
        <fullName evidence="3">Diguanylate cyclase</fullName>
        <ecNumber evidence="3">2.7.7.65</ecNumber>
    </submittedName>
</protein>
<gene>
    <name evidence="3" type="ORF">PSQ39_19250</name>
</gene>
<dbReference type="NCBIfam" id="TIGR00254">
    <property type="entry name" value="GGDEF"/>
    <property type="match status" value="1"/>
</dbReference>
<keyword evidence="3" id="KW-0808">Transferase</keyword>
<dbReference type="SUPFAM" id="SSF55781">
    <property type="entry name" value="GAF domain-like"/>
    <property type="match status" value="1"/>
</dbReference>
<evidence type="ECO:0000313" key="4">
    <source>
        <dbReference type="Proteomes" id="UP001528672"/>
    </source>
</evidence>
<dbReference type="InterPro" id="IPR043128">
    <property type="entry name" value="Rev_trsase/Diguanyl_cyclase"/>
</dbReference>
<dbReference type="RefSeq" id="WP_273928839.1">
    <property type="nucleotide sequence ID" value="NZ_JAQSIO010000009.1"/>
</dbReference>
<dbReference type="Pfam" id="PF00990">
    <property type="entry name" value="GGDEF"/>
    <property type="match status" value="1"/>
</dbReference>
<dbReference type="NCBIfam" id="TIGR00229">
    <property type="entry name" value="sensory_box"/>
    <property type="match status" value="1"/>
</dbReference>
<proteinExistence type="predicted"/>
<dbReference type="SMART" id="SM00267">
    <property type="entry name" value="GGDEF"/>
    <property type="match status" value="1"/>
</dbReference>
<evidence type="ECO:0000259" key="1">
    <source>
        <dbReference type="PROSITE" id="PS50112"/>
    </source>
</evidence>
<dbReference type="Pfam" id="PF08448">
    <property type="entry name" value="PAS_4"/>
    <property type="match status" value="1"/>
</dbReference>
<dbReference type="PANTHER" id="PTHR46663:SF3">
    <property type="entry name" value="SLL0267 PROTEIN"/>
    <property type="match status" value="1"/>
</dbReference>
<dbReference type="SMART" id="SM00065">
    <property type="entry name" value="GAF"/>
    <property type="match status" value="1"/>
</dbReference>
<dbReference type="PROSITE" id="PS50112">
    <property type="entry name" value="PAS"/>
    <property type="match status" value="1"/>
</dbReference>
<dbReference type="EMBL" id="JAQSIO010000009">
    <property type="protein sequence ID" value="MDD0816779.1"/>
    <property type="molecule type" value="Genomic_DNA"/>
</dbReference>
<dbReference type="InterPro" id="IPR052163">
    <property type="entry name" value="DGC-Regulatory_Protein"/>
</dbReference>
<dbReference type="PROSITE" id="PS50887">
    <property type="entry name" value="GGDEF"/>
    <property type="match status" value="1"/>
</dbReference>
<dbReference type="CDD" id="cd00130">
    <property type="entry name" value="PAS"/>
    <property type="match status" value="1"/>
</dbReference>
<dbReference type="InterPro" id="IPR013656">
    <property type="entry name" value="PAS_4"/>
</dbReference>
<dbReference type="InterPro" id="IPR000014">
    <property type="entry name" value="PAS"/>
</dbReference>
<dbReference type="PANTHER" id="PTHR46663">
    <property type="entry name" value="DIGUANYLATE CYCLASE DGCT-RELATED"/>
    <property type="match status" value="1"/>
</dbReference>
<dbReference type="CDD" id="cd01949">
    <property type="entry name" value="GGDEF"/>
    <property type="match status" value="1"/>
</dbReference>
<dbReference type="Gene3D" id="3.30.450.40">
    <property type="match status" value="1"/>
</dbReference>